<dbReference type="Proteomes" id="UP000054845">
    <property type="component" value="Unassembled WGS sequence"/>
</dbReference>
<dbReference type="EMBL" id="CCYA01000254">
    <property type="protein sequence ID" value="CEH16995.1"/>
    <property type="molecule type" value="Genomic_DNA"/>
</dbReference>
<keyword evidence="1" id="KW-0732">Signal</keyword>
<proteinExistence type="predicted"/>
<name>A0A0P1BLG3_9BASI</name>
<organism evidence="2 3">
    <name type="scientific">Ceraceosorus bombacis</name>
    <dbReference type="NCBI Taxonomy" id="401625"/>
    <lineage>
        <taxon>Eukaryota</taxon>
        <taxon>Fungi</taxon>
        <taxon>Dikarya</taxon>
        <taxon>Basidiomycota</taxon>
        <taxon>Ustilaginomycotina</taxon>
        <taxon>Exobasidiomycetes</taxon>
        <taxon>Ceraceosorales</taxon>
        <taxon>Ceraceosoraceae</taxon>
        <taxon>Ceraceosorus</taxon>
    </lineage>
</organism>
<feature type="chain" id="PRO_5006059641" evidence="1">
    <location>
        <begin position="23"/>
        <end position="117"/>
    </location>
</feature>
<dbReference type="AlphaFoldDB" id="A0A0P1BLG3"/>
<dbReference type="OrthoDB" id="10354904at2759"/>
<keyword evidence="3" id="KW-1185">Reference proteome</keyword>
<evidence type="ECO:0000313" key="2">
    <source>
        <dbReference type="EMBL" id="CEH16995.1"/>
    </source>
</evidence>
<feature type="signal peptide" evidence="1">
    <location>
        <begin position="1"/>
        <end position="22"/>
    </location>
</feature>
<protein>
    <submittedName>
        <fullName evidence="2">Uncharacterized protein</fullName>
    </submittedName>
</protein>
<evidence type="ECO:0000313" key="3">
    <source>
        <dbReference type="Proteomes" id="UP000054845"/>
    </source>
</evidence>
<accession>A0A0P1BLG3</accession>
<evidence type="ECO:0000256" key="1">
    <source>
        <dbReference type="SAM" id="SignalP"/>
    </source>
</evidence>
<reference evidence="2 3" key="1">
    <citation type="submission" date="2014-09" db="EMBL/GenBank/DDBJ databases">
        <authorList>
            <person name="Magalhaes I.L.F."/>
            <person name="Oliveira U."/>
            <person name="Santos F.R."/>
            <person name="Vidigal T.H.D.A."/>
            <person name="Brescovit A.D."/>
            <person name="Santos A.J."/>
        </authorList>
    </citation>
    <scope>NUCLEOTIDE SEQUENCE [LARGE SCALE GENOMIC DNA]</scope>
</reference>
<sequence>MFKHLKTSVALAAIVALVPSLAKTPKGFSDNAEIVSISTGHPGCRENPGVASNCWEQACDSVTGNSARIKLMAPAEKTGQFWVECTLDIKIKPVPIGSDLDNYTGSAISKTGFHLET</sequence>